<reference evidence="2" key="1">
    <citation type="submission" date="2023-10" db="EMBL/GenBank/DDBJ databases">
        <authorList>
            <person name="Chen Y."/>
            <person name="Shah S."/>
            <person name="Dougan E. K."/>
            <person name="Thang M."/>
            <person name="Chan C."/>
        </authorList>
    </citation>
    <scope>NUCLEOTIDE SEQUENCE [LARGE SCALE GENOMIC DNA]</scope>
</reference>
<name>A0ABN9Y330_9DINO</name>
<feature type="transmembrane region" description="Helical" evidence="1">
    <location>
        <begin position="100"/>
        <end position="119"/>
    </location>
</feature>
<feature type="transmembrane region" description="Helical" evidence="1">
    <location>
        <begin position="20"/>
        <end position="44"/>
    </location>
</feature>
<sequence length="176" mass="19535">MVALVIPCYNKFAGTVETDFWYFASLVTLIVNSIACLTLFIVFLNELCSRRRLRFPFTLVILIAGCLFLCDGLFAGVGGWKTIVKTLFTGDLEGKFPSSFPPYAVLAYGLAMLHVAMFVKMFKDQASGNGPFAPDVVDIDAATINDLIRGRDDIERSTRQNVRNVSRAQRVLSHVN</sequence>
<protein>
    <submittedName>
        <fullName evidence="2">Uncharacterized protein</fullName>
    </submittedName>
</protein>
<evidence type="ECO:0000313" key="3">
    <source>
        <dbReference type="Proteomes" id="UP001189429"/>
    </source>
</evidence>
<keyword evidence="1" id="KW-1133">Transmembrane helix</keyword>
<keyword evidence="1" id="KW-0472">Membrane</keyword>
<evidence type="ECO:0000256" key="1">
    <source>
        <dbReference type="SAM" id="Phobius"/>
    </source>
</evidence>
<proteinExistence type="predicted"/>
<gene>
    <name evidence="2" type="ORF">PCOR1329_LOCUS82066</name>
</gene>
<evidence type="ECO:0000313" key="2">
    <source>
        <dbReference type="EMBL" id="CAK0906887.1"/>
    </source>
</evidence>
<dbReference type="EMBL" id="CAUYUJ010021762">
    <property type="protein sequence ID" value="CAK0906887.1"/>
    <property type="molecule type" value="Genomic_DNA"/>
</dbReference>
<keyword evidence="1" id="KW-0812">Transmembrane</keyword>
<organism evidence="2 3">
    <name type="scientific">Prorocentrum cordatum</name>
    <dbReference type="NCBI Taxonomy" id="2364126"/>
    <lineage>
        <taxon>Eukaryota</taxon>
        <taxon>Sar</taxon>
        <taxon>Alveolata</taxon>
        <taxon>Dinophyceae</taxon>
        <taxon>Prorocentrales</taxon>
        <taxon>Prorocentraceae</taxon>
        <taxon>Prorocentrum</taxon>
    </lineage>
</organism>
<accession>A0ABN9Y330</accession>
<comment type="caution">
    <text evidence="2">The sequence shown here is derived from an EMBL/GenBank/DDBJ whole genome shotgun (WGS) entry which is preliminary data.</text>
</comment>
<feature type="transmembrane region" description="Helical" evidence="1">
    <location>
        <begin position="56"/>
        <end position="80"/>
    </location>
</feature>
<keyword evidence="3" id="KW-1185">Reference proteome</keyword>
<dbReference type="Proteomes" id="UP001189429">
    <property type="component" value="Unassembled WGS sequence"/>
</dbReference>